<dbReference type="GO" id="GO:0006412">
    <property type="term" value="P:translation"/>
    <property type="evidence" value="ECO:0007669"/>
    <property type="project" value="UniProtKB-UniRule"/>
</dbReference>
<evidence type="ECO:0000256" key="2">
    <source>
        <dbReference type="ARBA" id="ARBA00022980"/>
    </source>
</evidence>
<dbReference type="AlphaFoldDB" id="A0A554J9A8"/>
<evidence type="ECO:0000256" key="4">
    <source>
        <dbReference type="HAMAP-Rule" id="MF_01341"/>
    </source>
</evidence>
<dbReference type="SUPFAM" id="SSF52080">
    <property type="entry name" value="Ribosomal proteins L15p and L18e"/>
    <property type="match status" value="1"/>
</dbReference>
<sequence length="145" mass="15558">MVKLHELKVYKGSTKRRKVVGRGLGSGHGTYSGRGAKGQGSRKSGNVRPGFEGGRQPLIRQTPKLRGFKSPHAEAFAIKVARLNKFENGAKVTMESLFKAGITRAIDQKVKIVFGGELKKKVEVFVPASATAKQAIEKAGGKVNA</sequence>
<comment type="similarity">
    <text evidence="1 4">Belongs to the universal ribosomal protein uL15 family.</text>
</comment>
<reference evidence="7 8" key="1">
    <citation type="submission" date="2017-07" db="EMBL/GenBank/DDBJ databases">
        <title>Mechanisms for carbon and nitrogen cycling indicate functional differentiation within the Candidate Phyla Radiation.</title>
        <authorList>
            <person name="Danczak R.E."/>
            <person name="Johnston M.D."/>
            <person name="Kenah C."/>
            <person name="Slattery M."/>
            <person name="Wrighton K.C."/>
            <person name="Wilkins M.J."/>
        </authorList>
    </citation>
    <scope>NUCLEOTIDE SEQUENCE [LARGE SCALE GENOMIC DNA]</scope>
    <source>
        <strain evidence="7">Gr01-1014_77</strain>
    </source>
</reference>
<proteinExistence type="inferred from homology"/>
<comment type="function">
    <text evidence="4">Binds to the 23S rRNA.</text>
</comment>
<dbReference type="Pfam" id="PF00828">
    <property type="entry name" value="Ribosomal_L27A"/>
    <property type="match status" value="1"/>
</dbReference>
<evidence type="ECO:0000259" key="6">
    <source>
        <dbReference type="Pfam" id="PF00828"/>
    </source>
</evidence>
<dbReference type="Proteomes" id="UP000319613">
    <property type="component" value="Unassembled WGS sequence"/>
</dbReference>
<keyword evidence="4" id="KW-0694">RNA-binding</keyword>
<feature type="region of interest" description="Disordered" evidence="5">
    <location>
        <begin position="18"/>
        <end position="56"/>
    </location>
</feature>
<evidence type="ECO:0000256" key="1">
    <source>
        <dbReference type="ARBA" id="ARBA00007320"/>
    </source>
</evidence>
<dbReference type="GO" id="GO:0019843">
    <property type="term" value="F:rRNA binding"/>
    <property type="evidence" value="ECO:0007669"/>
    <property type="project" value="UniProtKB-UniRule"/>
</dbReference>
<dbReference type="HAMAP" id="MF_01341">
    <property type="entry name" value="Ribosomal_uL15"/>
    <property type="match status" value="1"/>
</dbReference>
<evidence type="ECO:0000313" key="8">
    <source>
        <dbReference type="Proteomes" id="UP000319613"/>
    </source>
</evidence>
<name>A0A554J9A8_9BACT</name>
<dbReference type="PANTHER" id="PTHR12934">
    <property type="entry name" value="50S RIBOSOMAL PROTEIN L15"/>
    <property type="match status" value="1"/>
</dbReference>
<feature type="compositionally biased region" description="Gly residues" evidence="5">
    <location>
        <begin position="22"/>
        <end position="38"/>
    </location>
</feature>
<evidence type="ECO:0000256" key="5">
    <source>
        <dbReference type="SAM" id="MobiDB-lite"/>
    </source>
</evidence>
<evidence type="ECO:0000256" key="3">
    <source>
        <dbReference type="ARBA" id="ARBA00023274"/>
    </source>
</evidence>
<gene>
    <name evidence="4" type="primary">rplO</name>
    <name evidence="7" type="ORF">G01um101477_663</name>
</gene>
<keyword evidence="3 4" id="KW-0687">Ribonucleoprotein</keyword>
<feature type="domain" description="Large ribosomal subunit protein uL15/eL18" evidence="6">
    <location>
        <begin position="78"/>
        <end position="143"/>
    </location>
</feature>
<dbReference type="InterPro" id="IPR030878">
    <property type="entry name" value="Ribosomal_uL15"/>
</dbReference>
<dbReference type="NCBIfam" id="TIGR01071">
    <property type="entry name" value="rplO_bact"/>
    <property type="match status" value="1"/>
</dbReference>
<dbReference type="InterPro" id="IPR021131">
    <property type="entry name" value="Ribosomal_uL15/eL18"/>
</dbReference>
<dbReference type="Gene3D" id="3.100.10.10">
    <property type="match status" value="1"/>
</dbReference>
<protein>
    <recommendedName>
        <fullName evidence="4">Large ribosomal subunit protein uL15</fullName>
    </recommendedName>
</protein>
<dbReference type="GO" id="GO:0022625">
    <property type="term" value="C:cytosolic large ribosomal subunit"/>
    <property type="evidence" value="ECO:0007669"/>
    <property type="project" value="TreeGrafter"/>
</dbReference>
<keyword evidence="4" id="KW-0699">rRNA-binding</keyword>
<organism evidence="7 8">
    <name type="scientific">Candidatus Doudnabacteria bacterium Gr01-1014_77</name>
    <dbReference type="NCBI Taxonomy" id="2017133"/>
    <lineage>
        <taxon>Bacteria</taxon>
        <taxon>Candidatus Doudnaibacteriota</taxon>
    </lineage>
</organism>
<dbReference type="EMBL" id="VMFF01000079">
    <property type="protein sequence ID" value="TSC64946.1"/>
    <property type="molecule type" value="Genomic_DNA"/>
</dbReference>
<keyword evidence="2 4" id="KW-0689">Ribosomal protein</keyword>
<dbReference type="PANTHER" id="PTHR12934:SF11">
    <property type="entry name" value="LARGE RIBOSOMAL SUBUNIT PROTEIN UL15M"/>
    <property type="match status" value="1"/>
</dbReference>
<comment type="caution">
    <text evidence="7">The sequence shown here is derived from an EMBL/GenBank/DDBJ whole genome shotgun (WGS) entry which is preliminary data.</text>
</comment>
<comment type="subunit">
    <text evidence="4">Part of the 50S ribosomal subunit.</text>
</comment>
<evidence type="ECO:0000313" key="7">
    <source>
        <dbReference type="EMBL" id="TSC64946.1"/>
    </source>
</evidence>
<accession>A0A554J9A8</accession>
<dbReference type="InterPro" id="IPR036227">
    <property type="entry name" value="Ribosomal_uL15/eL18_sf"/>
</dbReference>
<dbReference type="InterPro" id="IPR005749">
    <property type="entry name" value="Ribosomal_uL15_bac-type"/>
</dbReference>
<dbReference type="GO" id="GO:0003735">
    <property type="term" value="F:structural constituent of ribosome"/>
    <property type="evidence" value="ECO:0007669"/>
    <property type="project" value="InterPro"/>
</dbReference>